<organism evidence="2 3">
    <name type="scientific">Extibacter muris</name>
    <dbReference type="NCBI Taxonomy" id="1796622"/>
    <lineage>
        <taxon>Bacteria</taxon>
        <taxon>Bacillati</taxon>
        <taxon>Bacillota</taxon>
        <taxon>Clostridia</taxon>
        <taxon>Lachnospirales</taxon>
        <taxon>Lachnospiraceae</taxon>
        <taxon>Extibacter</taxon>
    </lineage>
</organism>
<dbReference type="Pfam" id="PF06541">
    <property type="entry name" value="ABC_trans_CmpB"/>
    <property type="match status" value="1"/>
</dbReference>
<evidence type="ECO:0000313" key="2">
    <source>
        <dbReference type="EMBL" id="TDA23115.1"/>
    </source>
</evidence>
<keyword evidence="1" id="KW-1133">Transmembrane helix</keyword>
<evidence type="ECO:0008006" key="4">
    <source>
        <dbReference type="Google" id="ProtNLM"/>
    </source>
</evidence>
<dbReference type="Proteomes" id="UP000295710">
    <property type="component" value="Unassembled WGS sequence"/>
</dbReference>
<dbReference type="RefSeq" id="WP_132275189.1">
    <property type="nucleotide sequence ID" value="NZ_JAOBST010000078.1"/>
</dbReference>
<feature type="transmembrane region" description="Helical" evidence="1">
    <location>
        <begin position="45"/>
        <end position="64"/>
    </location>
</feature>
<evidence type="ECO:0000313" key="3">
    <source>
        <dbReference type="Proteomes" id="UP000295710"/>
    </source>
</evidence>
<gene>
    <name evidence="2" type="ORF">E1963_03250</name>
</gene>
<keyword evidence="1" id="KW-0812">Transmembrane</keyword>
<name>A0A4R4FHH8_9FIRM</name>
<accession>A0A4R4FHH8</accession>
<keyword evidence="3" id="KW-1185">Reference proteome</keyword>
<feature type="transmembrane region" description="Helical" evidence="1">
    <location>
        <begin position="76"/>
        <end position="95"/>
    </location>
</feature>
<protein>
    <recommendedName>
        <fullName evidence="4">ABC transporter permease</fullName>
    </recommendedName>
</protein>
<feature type="transmembrane region" description="Helical" evidence="1">
    <location>
        <begin position="116"/>
        <end position="140"/>
    </location>
</feature>
<dbReference type="AlphaFoldDB" id="A0A4R4FHH8"/>
<reference evidence="2 3" key="1">
    <citation type="journal article" date="2016" name="Nat. Microbiol.">
        <title>The Mouse Intestinal Bacterial Collection (miBC) provides host-specific insight into cultured diversity and functional potential of the gut microbiota.</title>
        <authorList>
            <person name="Lagkouvardos I."/>
            <person name="Pukall R."/>
            <person name="Abt B."/>
            <person name="Foesel B.U."/>
            <person name="Meier-Kolthoff J.P."/>
            <person name="Kumar N."/>
            <person name="Bresciani A."/>
            <person name="Martinez I."/>
            <person name="Just S."/>
            <person name="Ziegler C."/>
            <person name="Brugiroux S."/>
            <person name="Garzetti D."/>
            <person name="Wenning M."/>
            <person name="Bui T.P."/>
            <person name="Wang J."/>
            <person name="Hugenholtz F."/>
            <person name="Plugge C.M."/>
            <person name="Peterson D.A."/>
            <person name="Hornef M.W."/>
            <person name="Baines J.F."/>
            <person name="Smidt H."/>
            <person name="Walter J."/>
            <person name="Kristiansen K."/>
            <person name="Nielsen H.B."/>
            <person name="Haller D."/>
            <person name="Overmann J."/>
            <person name="Stecher B."/>
            <person name="Clavel T."/>
        </authorList>
    </citation>
    <scope>NUCLEOTIDE SEQUENCE [LARGE SCALE GENOMIC DNA]</scope>
    <source>
        <strain evidence="2 3">DSM 28560</strain>
    </source>
</reference>
<feature type="transmembrane region" description="Helical" evidence="1">
    <location>
        <begin position="12"/>
        <end position="33"/>
    </location>
</feature>
<proteinExistence type="predicted"/>
<dbReference type="EMBL" id="SMMX01000002">
    <property type="protein sequence ID" value="TDA23115.1"/>
    <property type="molecule type" value="Genomic_DNA"/>
</dbReference>
<sequence>MWWNKVIFGWSAYHVVLWFLVYSILGWFVESVYMSLCNRKITNRGFARCPICPIYGVGALTVFFMLQPYSEHPVKLFFMGMLLATSIEFITAGIMNKIFGEIWWDYRRKPFNYKGIICLESSIAWGFYTLALFAFLQNMIVGIVDLIPVMIGKIGGTIVIVVYAADFFITLYREKKEDIPDRVWQVKDRLLDKLSKE</sequence>
<comment type="caution">
    <text evidence="2">The sequence shown here is derived from an EMBL/GenBank/DDBJ whole genome shotgun (WGS) entry which is preliminary data.</text>
</comment>
<evidence type="ECO:0000256" key="1">
    <source>
        <dbReference type="SAM" id="Phobius"/>
    </source>
</evidence>
<dbReference type="InterPro" id="IPR010540">
    <property type="entry name" value="CmpB_TMEM229"/>
</dbReference>
<keyword evidence="1" id="KW-0472">Membrane</keyword>
<feature type="transmembrane region" description="Helical" evidence="1">
    <location>
        <begin position="146"/>
        <end position="172"/>
    </location>
</feature>